<keyword evidence="6" id="KW-0175">Coiled coil</keyword>
<feature type="region of interest" description="Disordered" evidence="7">
    <location>
        <begin position="1"/>
        <end position="71"/>
    </location>
</feature>
<feature type="compositionally biased region" description="Low complexity" evidence="7">
    <location>
        <begin position="39"/>
        <end position="57"/>
    </location>
</feature>
<dbReference type="SUPFAM" id="SSF47661">
    <property type="entry name" value="t-snare proteins"/>
    <property type="match status" value="1"/>
</dbReference>
<keyword evidence="3 8" id="KW-0812">Transmembrane</keyword>
<dbReference type="GO" id="GO:0006886">
    <property type="term" value="P:intracellular protein transport"/>
    <property type="evidence" value="ECO:0007669"/>
    <property type="project" value="TreeGrafter"/>
</dbReference>
<evidence type="ECO:0000256" key="3">
    <source>
        <dbReference type="ARBA" id="ARBA00022692"/>
    </source>
</evidence>
<dbReference type="SMART" id="SM00397">
    <property type="entry name" value="t_SNARE"/>
    <property type="match status" value="1"/>
</dbReference>
<dbReference type="PANTHER" id="PTHR19957">
    <property type="entry name" value="SYNTAXIN"/>
    <property type="match status" value="1"/>
</dbReference>
<evidence type="ECO:0000256" key="2">
    <source>
        <dbReference type="ARBA" id="ARBA00009063"/>
    </source>
</evidence>
<dbReference type="Proteomes" id="UP000757232">
    <property type="component" value="Unassembled WGS sequence"/>
</dbReference>
<evidence type="ECO:0000256" key="1">
    <source>
        <dbReference type="ARBA" id="ARBA00004211"/>
    </source>
</evidence>
<organism evidence="10 11">
    <name type="scientific">Sanghuangporus baumii</name>
    <name type="common">Phellinus baumii</name>
    <dbReference type="NCBI Taxonomy" id="108892"/>
    <lineage>
        <taxon>Eukaryota</taxon>
        <taxon>Fungi</taxon>
        <taxon>Dikarya</taxon>
        <taxon>Basidiomycota</taxon>
        <taxon>Agaricomycotina</taxon>
        <taxon>Agaricomycetes</taxon>
        <taxon>Hymenochaetales</taxon>
        <taxon>Hymenochaetaceae</taxon>
        <taxon>Sanghuangporus</taxon>
    </lineage>
</organism>
<dbReference type="InterPro" id="IPR045242">
    <property type="entry name" value="Syntaxin"/>
</dbReference>
<dbReference type="GO" id="GO:0000149">
    <property type="term" value="F:SNARE binding"/>
    <property type="evidence" value="ECO:0007669"/>
    <property type="project" value="TreeGrafter"/>
</dbReference>
<proteinExistence type="inferred from homology"/>
<comment type="caution">
    <text evidence="10">The sequence shown here is derived from an EMBL/GenBank/DDBJ whole genome shotgun (WGS) entry which is preliminary data.</text>
</comment>
<feature type="transmembrane region" description="Helical" evidence="8">
    <location>
        <begin position="316"/>
        <end position="337"/>
    </location>
</feature>
<name>A0A9Q5HQQ8_SANBA</name>
<accession>A0A9Q5HQQ8</accession>
<evidence type="ECO:0000313" key="10">
    <source>
        <dbReference type="EMBL" id="OCB84251.1"/>
    </source>
</evidence>
<evidence type="ECO:0000256" key="8">
    <source>
        <dbReference type="SAM" id="Phobius"/>
    </source>
</evidence>
<dbReference type="OrthoDB" id="10255013at2759"/>
<keyword evidence="5 8" id="KW-0472">Membrane</keyword>
<gene>
    <name evidence="10" type="ORF">A7U60_g8929</name>
</gene>
<dbReference type="InterPro" id="IPR000727">
    <property type="entry name" value="T_SNARE_dom"/>
</dbReference>
<dbReference type="GO" id="GO:0005886">
    <property type="term" value="C:plasma membrane"/>
    <property type="evidence" value="ECO:0007669"/>
    <property type="project" value="TreeGrafter"/>
</dbReference>
<keyword evidence="4 8" id="KW-1133">Transmembrane helix</keyword>
<dbReference type="AlphaFoldDB" id="A0A9Q5HQQ8"/>
<dbReference type="CDD" id="cd15849">
    <property type="entry name" value="SNARE_Sso1"/>
    <property type="match status" value="1"/>
</dbReference>
<keyword evidence="11" id="KW-1185">Reference proteome</keyword>
<feature type="coiled-coil region" evidence="6">
    <location>
        <begin position="235"/>
        <end position="265"/>
    </location>
</feature>
<evidence type="ECO:0000256" key="6">
    <source>
        <dbReference type="SAM" id="Coils"/>
    </source>
</evidence>
<reference evidence="10" key="1">
    <citation type="submission" date="2016-06" db="EMBL/GenBank/DDBJ databases">
        <title>Draft Genome sequence of the fungus Inonotus baumii.</title>
        <authorList>
            <person name="Zhu H."/>
            <person name="Lin W."/>
        </authorList>
    </citation>
    <scope>NUCLEOTIDE SEQUENCE</scope>
    <source>
        <strain evidence="10">821</strain>
    </source>
</reference>
<feature type="compositionally biased region" description="Polar residues" evidence="7">
    <location>
        <begin position="10"/>
        <end position="26"/>
    </location>
</feature>
<dbReference type="InterPro" id="IPR010989">
    <property type="entry name" value="SNARE"/>
</dbReference>
<dbReference type="PROSITE" id="PS50192">
    <property type="entry name" value="T_SNARE"/>
    <property type="match status" value="1"/>
</dbReference>
<dbReference type="GO" id="GO:0012505">
    <property type="term" value="C:endomembrane system"/>
    <property type="evidence" value="ECO:0007669"/>
    <property type="project" value="TreeGrafter"/>
</dbReference>
<evidence type="ECO:0000256" key="4">
    <source>
        <dbReference type="ARBA" id="ARBA00022989"/>
    </source>
</evidence>
<dbReference type="GO" id="GO:0031201">
    <property type="term" value="C:SNARE complex"/>
    <property type="evidence" value="ECO:0007669"/>
    <property type="project" value="TreeGrafter"/>
</dbReference>
<sequence length="355" mass="40088">MARDRLAALQNKQPQGGYSYNSLPSERQTRPNPYDQREQNNNQQSQYGGGYDSSHQQPYQGNNSYELQQVGNGGGYNNGAVDDMTAFYNEIAAIQDDIRNFNANVDQISRLHSSLLSNVEPGNSRSNQQLDRLMEETRSMSSTIMSRIKALKMRPVDEKAANMRRPQIGLVQEKFKEAINKYQNEEKIYRDKYKERMARQFKIVNPNATDAEVAEVVNGDQDVQIFAQAAMGNRYAESQRAYREVQERREEIKRIERNLVELAQLFNDMSLLVEQQNDMVNVIHQNAETAGTDIEAGKGYTDKAVVSARGYRKKRWICLGLTIVILAVVGIAVGVQVSKNSGSDNDNNNNSNSGN</sequence>
<comment type="subcellular location">
    <subcellularLocation>
        <location evidence="1">Membrane</location>
        <topology evidence="1">Single-pass type IV membrane protein</topology>
    </subcellularLocation>
</comment>
<evidence type="ECO:0000256" key="7">
    <source>
        <dbReference type="SAM" id="MobiDB-lite"/>
    </source>
</evidence>
<dbReference type="Pfam" id="PF00804">
    <property type="entry name" value="Syntaxin"/>
    <property type="match status" value="1"/>
</dbReference>
<dbReference type="GO" id="GO:0048278">
    <property type="term" value="P:vesicle docking"/>
    <property type="evidence" value="ECO:0007669"/>
    <property type="project" value="TreeGrafter"/>
</dbReference>
<comment type="similarity">
    <text evidence="2">Belongs to the syntaxin family.</text>
</comment>
<evidence type="ECO:0000313" key="11">
    <source>
        <dbReference type="Proteomes" id="UP000757232"/>
    </source>
</evidence>
<dbReference type="GO" id="GO:0006887">
    <property type="term" value="P:exocytosis"/>
    <property type="evidence" value="ECO:0007669"/>
    <property type="project" value="TreeGrafter"/>
</dbReference>
<dbReference type="Pfam" id="PF05739">
    <property type="entry name" value="SNARE"/>
    <property type="match status" value="1"/>
</dbReference>
<dbReference type="SMART" id="SM00503">
    <property type="entry name" value="SynN"/>
    <property type="match status" value="1"/>
</dbReference>
<dbReference type="GO" id="GO:0005484">
    <property type="term" value="F:SNAP receptor activity"/>
    <property type="evidence" value="ECO:0007669"/>
    <property type="project" value="TreeGrafter"/>
</dbReference>
<feature type="domain" description="T-SNARE coiled-coil homology" evidence="9">
    <location>
        <begin position="242"/>
        <end position="304"/>
    </location>
</feature>
<evidence type="ECO:0000256" key="5">
    <source>
        <dbReference type="ARBA" id="ARBA00023136"/>
    </source>
</evidence>
<feature type="compositionally biased region" description="Polar residues" evidence="7">
    <location>
        <begin position="58"/>
        <end position="70"/>
    </location>
</feature>
<dbReference type="Gene3D" id="1.20.58.70">
    <property type="match status" value="1"/>
</dbReference>
<evidence type="ECO:0000259" key="9">
    <source>
        <dbReference type="PROSITE" id="PS50192"/>
    </source>
</evidence>
<protein>
    <submittedName>
        <fullName evidence="10">t-SNARE</fullName>
    </submittedName>
</protein>
<dbReference type="PANTHER" id="PTHR19957:SF307">
    <property type="entry name" value="PROTEIN SSO1-RELATED"/>
    <property type="match status" value="1"/>
</dbReference>
<dbReference type="EMBL" id="LNZH02000216">
    <property type="protein sequence ID" value="OCB84251.1"/>
    <property type="molecule type" value="Genomic_DNA"/>
</dbReference>
<dbReference type="GO" id="GO:0006906">
    <property type="term" value="P:vesicle fusion"/>
    <property type="evidence" value="ECO:0007669"/>
    <property type="project" value="TreeGrafter"/>
</dbReference>
<dbReference type="InterPro" id="IPR006011">
    <property type="entry name" value="Syntaxin_N"/>
</dbReference>